<reference evidence="1" key="2">
    <citation type="submission" date="2025-09" db="UniProtKB">
        <authorList>
            <consortium name="Ensembl"/>
        </authorList>
    </citation>
    <scope>IDENTIFICATION</scope>
</reference>
<proteinExistence type="predicted"/>
<dbReference type="Proteomes" id="UP000694408">
    <property type="component" value="Unplaced"/>
</dbReference>
<evidence type="ECO:0000313" key="1">
    <source>
        <dbReference type="Ensembl" id="ENSJHYP00000000529.1"/>
    </source>
</evidence>
<protein>
    <submittedName>
        <fullName evidence="1">Uncharacterized protein</fullName>
    </submittedName>
</protein>
<keyword evidence="2" id="KW-1185">Reference proteome</keyword>
<dbReference type="AlphaFoldDB" id="A0A8C5IES0"/>
<evidence type="ECO:0000313" key="2">
    <source>
        <dbReference type="Proteomes" id="UP000694408"/>
    </source>
</evidence>
<dbReference type="Ensembl" id="ENSJHYT00000000679.1">
    <property type="protein sequence ID" value="ENSJHYP00000000529.1"/>
    <property type="gene ID" value="ENSJHYG00000000501.1"/>
</dbReference>
<reference evidence="1" key="1">
    <citation type="submission" date="2025-08" db="UniProtKB">
        <authorList>
            <consortium name="Ensembl"/>
        </authorList>
    </citation>
    <scope>IDENTIFICATION</scope>
</reference>
<accession>A0A8C5IES0</accession>
<sequence length="76" mass="8023">KQKGQGRGGSAVLTIPALPAPTSLRLQQVAASLSLCLTRTEGYCLTLCGYFDVLLPGTGKTSSNLPTFCKVCCWKC</sequence>
<organism evidence="1 2">
    <name type="scientific">Junco hyemalis</name>
    <name type="common">Dark-eyed junco</name>
    <dbReference type="NCBI Taxonomy" id="40217"/>
    <lineage>
        <taxon>Eukaryota</taxon>
        <taxon>Metazoa</taxon>
        <taxon>Chordata</taxon>
        <taxon>Craniata</taxon>
        <taxon>Vertebrata</taxon>
        <taxon>Euteleostomi</taxon>
        <taxon>Archelosauria</taxon>
        <taxon>Archosauria</taxon>
        <taxon>Dinosauria</taxon>
        <taxon>Saurischia</taxon>
        <taxon>Theropoda</taxon>
        <taxon>Coelurosauria</taxon>
        <taxon>Aves</taxon>
        <taxon>Neognathae</taxon>
        <taxon>Neoaves</taxon>
        <taxon>Telluraves</taxon>
        <taxon>Australaves</taxon>
        <taxon>Passeriformes</taxon>
        <taxon>Passerellidae</taxon>
        <taxon>Junco</taxon>
    </lineage>
</organism>
<name>A0A8C5IES0_JUNHY</name>